<sequence>MVAPFHTALLEQKERTKNSSRADIQRFIEQSELQIISLESQITALVELCDRERICIAALRHLHSPIHILPIELLVEIFELTFREYTHIKDVFRISQVCSDWRQVTRSTPQLWARPIHLDPRNNQDRRGSNLLHADDLKAWLLRSAPLAVPVSLVLDYESADHGISDEVLTTAPRWRSLHLDGPFYTSMPFLSRLAQAKLENLEELVPLRFSKDVDLAAFPSFTSVPRLKKLFMQIHSKALPILLPWAQLIDLTLVSDFLRLTLDILAQCTELTRATIHTTALPDPPSKTDAPASPSTTYAP</sequence>
<dbReference type="InterPro" id="IPR036047">
    <property type="entry name" value="F-box-like_dom_sf"/>
</dbReference>
<dbReference type="AlphaFoldDB" id="A0A8H6YRF9"/>
<evidence type="ECO:0000256" key="2">
    <source>
        <dbReference type="SAM" id="MobiDB-lite"/>
    </source>
</evidence>
<feature type="coiled-coil region" evidence="1">
    <location>
        <begin position="10"/>
        <end position="48"/>
    </location>
</feature>
<feature type="region of interest" description="Disordered" evidence="2">
    <location>
        <begin position="280"/>
        <end position="301"/>
    </location>
</feature>
<comment type="caution">
    <text evidence="4">The sequence shown here is derived from an EMBL/GenBank/DDBJ whole genome shotgun (WGS) entry which is preliminary data.</text>
</comment>
<dbReference type="EMBL" id="JACAZH010000007">
    <property type="protein sequence ID" value="KAF7363812.1"/>
    <property type="molecule type" value="Genomic_DNA"/>
</dbReference>
<dbReference type="Gene3D" id="1.20.1280.50">
    <property type="match status" value="1"/>
</dbReference>
<proteinExistence type="predicted"/>
<keyword evidence="5" id="KW-1185">Reference proteome</keyword>
<evidence type="ECO:0000313" key="5">
    <source>
        <dbReference type="Proteomes" id="UP000623467"/>
    </source>
</evidence>
<protein>
    <recommendedName>
        <fullName evidence="3">F-box domain-containing protein</fullName>
    </recommendedName>
</protein>
<dbReference type="Proteomes" id="UP000623467">
    <property type="component" value="Unassembled WGS sequence"/>
</dbReference>
<evidence type="ECO:0000256" key="1">
    <source>
        <dbReference type="SAM" id="Coils"/>
    </source>
</evidence>
<dbReference type="Pfam" id="PF12937">
    <property type="entry name" value="F-box-like"/>
    <property type="match status" value="1"/>
</dbReference>
<reference evidence="4" key="1">
    <citation type="submission" date="2020-05" db="EMBL/GenBank/DDBJ databases">
        <title>Mycena genomes resolve the evolution of fungal bioluminescence.</title>
        <authorList>
            <person name="Tsai I.J."/>
        </authorList>
    </citation>
    <scope>NUCLEOTIDE SEQUENCE</scope>
    <source>
        <strain evidence="4">160909Yilan</strain>
    </source>
</reference>
<evidence type="ECO:0000259" key="3">
    <source>
        <dbReference type="Pfam" id="PF12937"/>
    </source>
</evidence>
<dbReference type="OrthoDB" id="2846292at2759"/>
<organism evidence="4 5">
    <name type="scientific">Mycena sanguinolenta</name>
    <dbReference type="NCBI Taxonomy" id="230812"/>
    <lineage>
        <taxon>Eukaryota</taxon>
        <taxon>Fungi</taxon>
        <taxon>Dikarya</taxon>
        <taxon>Basidiomycota</taxon>
        <taxon>Agaricomycotina</taxon>
        <taxon>Agaricomycetes</taxon>
        <taxon>Agaricomycetidae</taxon>
        <taxon>Agaricales</taxon>
        <taxon>Marasmiineae</taxon>
        <taxon>Mycenaceae</taxon>
        <taxon>Mycena</taxon>
    </lineage>
</organism>
<keyword evidence="1" id="KW-0175">Coiled coil</keyword>
<dbReference type="SUPFAM" id="SSF81383">
    <property type="entry name" value="F-box domain"/>
    <property type="match status" value="1"/>
</dbReference>
<name>A0A8H6YRF9_9AGAR</name>
<feature type="domain" description="F-box" evidence="3">
    <location>
        <begin position="68"/>
        <end position="115"/>
    </location>
</feature>
<dbReference type="InterPro" id="IPR001810">
    <property type="entry name" value="F-box_dom"/>
</dbReference>
<gene>
    <name evidence="4" type="ORF">MSAN_01039100</name>
</gene>
<accession>A0A8H6YRF9</accession>
<evidence type="ECO:0000313" key="4">
    <source>
        <dbReference type="EMBL" id="KAF7363812.1"/>
    </source>
</evidence>